<dbReference type="AlphaFoldDB" id="A0A3Q9G3F5"/>
<evidence type="ECO:0000313" key="2">
    <source>
        <dbReference type="Proteomes" id="UP000280344"/>
    </source>
</evidence>
<dbReference type="RefSeq" id="WP_126704874.1">
    <property type="nucleotide sequence ID" value="NZ_CP034593.1"/>
</dbReference>
<dbReference type="OrthoDB" id="4412416at2"/>
<reference evidence="1 2" key="1">
    <citation type="submission" date="2018-12" db="EMBL/GenBank/DDBJ databases">
        <title>Complete genome sequence of Flaviflexus sp. H23T48.</title>
        <authorList>
            <person name="Bae J.-W."/>
            <person name="Lee J.-Y."/>
        </authorList>
    </citation>
    <scope>NUCLEOTIDE SEQUENCE [LARGE SCALE GENOMIC DNA]</scope>
    <source>
        <strain evidence="1 2">H23T48</strain>
    </source>
</reference>
<evidence type="ECO:0000313" key="1">
    <source>
        <dbReference type="EMBL" id="AZQ78074.1"/>
    </source>
</evidence>
<accession>A0A3Q9G3F5</accession>
<dbReference type="EMBL" id="CP034593">
    <property type="protein sequence ID" value="AZQ78074.1"/>
    <property type="molecule type" value="Genomic_DNA"/>
</dbReference>
<organism evidence="1 2">
    <name type="scientific">Flaviflexus ciconiae</name>
    <dbReference type="NCBI Taxonomy" id="2496867"/>
    <lineage>
        <taxon>Bacteria</taxon>
        <taxon>Bacillati</taxon>
        <taxon>Actinomycetota</taxon>
        <taxon>Actinomycetes</taxon>
        <taxon>Actinomycetales</taxon>
        <taxon>Actinomycetaceae</taxon>
        <taxon>Flaviflexus</taxon>
    </lineage>
</organism>
<name>A0A3Q9G3F5_9ACTO</name>
<proteinExistence type="predicted"/>
<gene>
    <name evidence="1" type="ORF">EJ997_12760</name>
</gene>
<sequence>MKISLPDDCGNAPRIGITNDIVAAWARGDREVLDEWSAEDIEWEWAGSDDPVPVDGEPGLFPGVVPDVLTIENTISHGKFASSHGFFVQENSVTDFALFFRFKSAGKQAKVASVKGFLSN</sequence>
<keyword evidence="2" id="KW-1185">Reference proteome</keyword>
<dbReference type="Proteomes" id="UP000280344">
    <property type="component" value="Chromosome"/>
</dbReference>
<dbReference type="KEGG" id="flh:EJ997_12760"/>
<protein>
    <recommendedName>
        <fullName evidence="3">Nuclear transport factor 2 family protein</fullName>
    </recommendedName>
</protein>
<evidence type="ECO:0008006" key="3">
    <source>
        <dbReference type="Google" id="ProtNLM"/>
    </source>
</evidence>